<gene>
    <name evidence="1" type="ORF">OYT1_ch1079</name>
</gene>
<protein>
    <submittedName>
        <fullName evidence="1">Uncharacterized protein</fullName>
    </submittedName>
</protein>
<sequence>MDSSLKPIDALRRIDEYRCIECGHTNCKKPQMVTVERAISKLREIVESKESDAHDKLPELISEMKDVRPCHELSGYVPPRTLLDKPTK</sequence>
<evidence type="ECO:0000313" key="2">
    <source>
        <dbReference type="Proteomes" id="UP000033070"/>
    </source>
</evidence>
<dbReference type="KEGG" id="fam:OYT1_ch1079"/>
<dbReference type="AlphaFoldDB" id="A0A2Z6GB87"/>
<evidence type="ECO:0000313" key="1">
    <source>
        <dbReference type="EMBL" id="BBE50639.1"/>
    </source>
</evidence>
<name>A0A2Z6GB87_9PROT</name>
<dbReference type="EMBL" id="AP018738">
    <property type="protein sequence ID" value="BBE50639.1"/>
    <property type="molecule type" value="Genomic_DNA"/>
</dbReference>
<keyword evidence="2" id="KW-1185">Reference proteome</keyword>
<organism evidence="1 2">
    <name type="scientific">Ferriphaselus amnicola</name>
    <dbReference type="NCBI Taxonomy" id="1188319"/>
    <lineage>
        <taxon>Bacteria</taxon>
        <taxon>Pseudomonadati</taxon>
        <taxon>Pseudomonadota</taxon>
        <taxon>Betaproteobacteria</taxon>
        <taxon>Nitrosomonadales</taxon>
        <taxon>Gallionellaceae</taxon>
        <taxon>Ferriphaselus</taxon>
    </lineage>
</organism>
<accession>A0A2Z6GB87</accession>
<reference evidence="1 2" key="1">
    <citation type="submission" date="2018-06" db="EMBL/GenBank/DDBJ databases">
        <title>OYT1 Genome Sequencing.</title>
        <authorList>
            <person name="Kato S."/>
            <person name="Itoh T."/>
            <person name="Ohkuma M."/>
        </authorList>
    </citation>
    <scope>NUCLEOTIDE SEQUENCE [LARGE SCALE GENOMIC DNA]</scope>
    <source>
        <strain evidence="1 2">OYT1</strain>
    </source>
</reference>
<dbReference type="Proteomes" id="UP000033070">
    <property type="component" value="Chromosome"/>
</dbReference>
<proteinExistence type="predicted"/>